<protein>
    <recommendedName>
        <fullName evidence="2">ENTH domain-containing protein</fullName>
    </recommendedName>
</protein>
<name>A0A7J6YAD9_TRYCR</name>
<dbReference type="Gene3D" id="1.25.40.90">
    <property type="match status" value="1"/>
</dbReference>
<feature type="compositionally biased region" description="Polar residues" evidence="1">
    <location>
        <begin position="500"/>
        <end position="515"/>
    </location>
</feature>
<dbReference type="OrthoDB" id="4033880at2759"/>
<feature type="domain" description="ENTH" evidence="2">
    <location>
        <begin position="15"/>
        <end position="146"/>
    </location>
</feature>
<dbReference type="GO" id="GO:0005543">
    <property type="term" value="F:phospholipid binding"/>
    <property type="evidence" value="ECO:0007669"/>
    <property type="project" value="TreeGrafter"/>
</dbReference>
<organism evidence="3 4">
    <name type="scientific">Trypanosoma cruzi</name>
    <dbReference type="NCBI Taxonomy" id="5693"/>
    <lineage>
        <taxon>Eukaryota</taxon>
        <taxon>Discoba</taxon>
        <taxon>Euglenozoa</taxon>
        <taxon>Kinetoplastea</taxon>
        <taxon>Metakinetoplastina</taxon>
        <taxon>Trypanosomatida</taxon>
        <taxon>Trypanosomatidae</taxon>
        <taxon>Trypanosoma</taxon>
        <taxon>Schizotrypanum</taxon>
    </lineage>
</organism>
<dbReference type="Pfam" id="PF01417">
    <property type="entry name" value="ENTH"/>
    <property type="match status" value="1"/>
</dbReference>
<dbReference type="EMBL" id="JABDHM010000020">
    <property type="protein sequence ID" value="KAF5223270.1"/>
    <property type="molecule type" value="Genomic_DNA"/>
</dbReference>
<proteinExistence type="predicted"/>
<dbReference type="FunFam" id="1.25.40.90:FF:000006">
    <property type="entry name" value="Clathrin interactor 1"/>
    <property type="match status" value="1"/>
</dbReference>
<feature type="compositionally biased region" description="Pro residues" evidence="1">
    <location>
        <begin position="284"/>
        <end position="302"/>
    </location>
</feature>
<evidence type="ECO:0000313" key="4">
    <source>
        <dbReference type="Proteomes" id="UP000583944"/>
    </source>
</evidence>
<dbReference type="GO" id="GO:0005886">
    <property type="term" value="C:plasma membrane"/>
    <property type="evidence" value="ECO:0007669"/>
    <property type="project" value="TreeGrafter"/>
</dbReference>
<feature type="compositionally biased region" description="Low complexity" evidence="1">
    <location>
        <begin position="358"/>
        <end position="382"/>
    </location>
</feature>
<gene>
    <name evidence="3" type="ORF">ECC02_003548</name>
</gene>
<feature type="compositionally biased region" description="Polar residues" evidence="1">
    <location>
        <begin position="432"/>
        <end position="450"/>
    </location>
</feature>
<dbReference type="InterPro" id="IPR008942">
    <property type="entry name" value="ENTH_VHS"/>
</dbReference>
<evidence type="ECO:0000259" key="2">
    <source>
        <dbReference type="PROSITE" id="PS50942"/>
    </source>
</evidence>
<feature type="region of interest" description="Disordered" evidence="1">
    <location>
        <begin position="275"/>
        <end position="311"/>
    </location>
</feature>
<evidence type="ECO:0000256" key="1">
    <source>
        <dbReference type="SAM" id="MobiDB-lite"/>
    </source>
</evidence>
<dbReference type="OMA" id="ACNEIMA"/>
<dbReference type="GO" id="GO:0030125">
    <property type="term" value="C:clathrin vesicle coat"/>
    <property type="evidence" value="ECO:0007669"/>
    <property type="project" value="TreeGrafter"/>
</dbReference>
<sequence length="527" mass="57494">MSIPTSIHAAREMIRVMASGNEFVVLVHEATNEDPWGPTGAQMDEVCRAFARGSFDIMEEIKLRLKHREKAWRPCYKSLLLLDHLARNVPESGLPAICTVIPTLRTISQSFYYTGSKGTDHGLSVRERAKKLCDLLSDGTLLREEREKAALTRFKLSGASGVGGGGYPTSHYQGYLNSPMPPSLSPHDAYENKTHFGRTREEQERYDMELAARLQHEEEVRSGVSAGDAERMFNRQVQRQPTSVEQAARNSDLELARRLQEEEEKKRQMNFANEALPSAQSAPTPKPANSPPPASAAPPVKPEPPKKDFLDDLFAPAPVMTANTSAQQPGWTESAPFHQQKPASVDPFDAFLDTRIRQQQQQQQMLSAQFPQQPPQQQQQQQMAYGSYSPSMAPPQQYTGMVAGGGGGWTGATQPSMMIPPGAGGSGWSSGVPTQASYGGPPIQTSWGVPSSTSNAGASSGTQRAPFFSNGNSDMQGKASFTNVSEGAKNMSLIEQQMAQFAGQVSGQPQQQPKSLNALMAERRQSE</sequence>
<dbReference type="PANTHER" id="PTHR12276:SF45">
    <property type="entry name" value="CLATHRIN INTERACTOR 1"/>
    <property type="match status" value="1"/>
</dbReference>
<dbReference type="CDD" id="cd03571">
    <property type="entry name" value="ENTH"/>
    <property type="match status" value="1"/>
</dbReference>
<dbReference type="SMART" id="SM00273">
    <property type="entry name" value="ENTH"/>
    <property type="match status" value="1"/>
</dbReference>
<dbReference type="GO" id="GO:0006897">
    <property type="term" value="P:endocytosis"/>
    <property type="evidence" value="ECO:0007669"/>
    <property type="project" value="TreeGrafter"/>
</dbReference>
<dbReference type="VEuPathDB" id="TriTrypDB:ECC02_003548"/>
<feature type="region of interest" description="Disordered" evidence="1">
    <location>
        <begin position="500"/>
        <end position="527"/>
    </location>
</feature>
<feature type="compositionally biased region" description="Polar residues" evidence="1">
    <location>
        <begin position="469"/>
        <end position="479"/>
    </location>
</feature>
<dbReference type="GO" id="GO:0005768">
    <property type="term" value="C:endosome"/>
    <property type="evidence" value="ECO:0007669"/>
    <property type="project" value="TreeGrafter"/>
</dbReference>
<dbReference type="GO" id="GO:0030276">
    <property type="term" value="F:clathrin binding"/>
    <property type="evidence" value="ECO:0007669"/>
    <property type="project" value="TreeGrafter"/>
</dbReference>
<dbReference type="PROSITE" id="PS50942">
    <property type="entry name" value="ENTH"/>
    <property type="match status" value="1"/>
</dbReference>
<dbReference type="PANTHER" id="PTHR12276">
    <property type="entry name" value="EPSIN/ENT-RELATED"/>
    <property type="match status" value="1"/>
</dbReference>
<feature type="compositionally biased region" description="Low complexity" evidence="1">
    <location>
        <begin position="451"/>
        <end position="462"/>
    </location>
</feature>
<dbReference type="VEuPathDB" id="TriTrypDB:BCY84_03198"/>
<reference evidence="3 4" key="1">
    <citation type="journal article" date="2019" name="Genome Biol. Evol.">
        <title>Nanopore Sequencing Significantly Improves Genome Assembly of the Protozoan Parasite Trypanosoma cruzi.</title>
        <authorList>
            <person name="Diaz-Viraque F."/>
            <person name="Pita S."/>
            <person name="Greif G."/>
            <person name="de Souza R.C.M."/>
            <person name="Iraola G."/>
            <person name="Robello C."/>
        </authorList>
    </citation>
    <scope>NUCLEOTIDE SEQUENCE [LARGE SCALE GENOMIC DNA]</scope>
    <source>
        <strain evidence="3 4">Berenice</strain>
    </source>
</reference>
<accession>A0A7J6YAD9</accession>
<feature type="region of interest" description="Disordered" evidence="1">
    <location>
        <begin position="412"/>
        <end position="479"/>
    </location>
</feature>
<dbReference type="SMR" id="A0A7J6YAD9"/>
<comment type="caution">
    <text evidence="3">The sequence shown here is derived from an EMBL/GenBank/DDBJ whole genome shotgun (WGS) entry which is preliminary data.</text>
</comment>
<dbReference type="InterPro" id="IPR013809">
    <property type="entry name" value="ENTH"/>
</dbReference>
<feature type="region of interest" description="Disordered" evidence="1">
    <location>
        <begin position="324"/>
        <end position="391"/>
    </location>
</feature>
<dbReference type="Proteomes" id="UP000583944">
    <property type="component" value="Unassembled WGS sequence"/>
</dbReference>
<evidence type="ECO:0000313" key="3">
    <source>
        <dbReference type="EMBL" id="KAF5223270.1"/>
    </source>
</evidence>
<dbReference type="AlphaFoldDB" id="A0A7J6YAD9"/>
<dbReference type="SUPFAM" id="SSF48464">
    <property type="entry name" value="ENTH/VHS domain"/>
    <property type="match status" value="1"/>
</dbReference>